<organism evidence="2 3">
    <name type="scientific">Asaia bogorensis NBRC 16594</name>
    <dbReference type="NCBI Taxonomy" id="1231624"/>
    <lineage>
        <taxon>Bacteria</taxon>
        <taxon>Pseudomonadati</taxon>
        <taxon>Pseudomonadota</taxon>
        <taxon>Alphaproteobacteria</taxon>
        <taxon>Acetobacterales</taxon>
        <taxon>Acetobacteraceae</taxon>
        <taxon>Asaia</taxon>
    </lineage>
</organism>
<dbReference type="EMBL" id="BJVS01000003">
    <property type="protein sequence ID" value="GEL53564.1"/>
    <property type="molecule type" value="Genomic_DNA"/>
</dbReference>
<dbReference type="AlphaFoldDB" id="A0AAN4U2E7"/>
<sequence length="101" mass="11350">MRKSLSYKQGRKHIRSWVRRLVLGMIVGYAASLGVMAMFRHYGGEPLMIVGFLTVFALLPVTVLVAFSLPPRRVTTLPARQMPLTVWLLPLVTLVSQFGTH</sequence>
<keyword evidence="1" id="KW-0472">Membrane</keyword>
<feature type="transmembrane region" description="Helical" evidence="1">
    <location>
        <begin position="48"/>
        <end position="69"/>
    </location>
</feature>
<proteinExistence type="predicted"/>
<gene>
    <name evidence="2" type="ORF">ABO01nite_15710</name>
</gene>
<accession>A0AAN4U2E7</accession>
<protein>
    <submittedName>
        <fullName evidence="2">Uncharacterized protein</fullName>
    </submittedName>
</protein>
<keyword evidence="1" id="KW-0812">Transmembrane</keyword>
<dbReference type="Proteomes" id="UP000321287">
    <property type="component" value="Unassembled WGS sequence"/>
</dbReference>
<evidence type="ECO:0000256" key="1">
    <source>
        <dbReference type="SAM" id="Phobius"/>
    </source>
</evidence>
<feature type="transmembrane region" description="Helical" evidence="1">
    <location>
        <begin position="21"/>
        <end position="42"/>
    </location>
</feature>
<evidence type="ECO:0000313" key="3">
    <source>
        <dbReference type="Proteomes" id="UP000321287"/>
    </source>
</evidence>
<comment type="caution">
    <text evidence="2">The sequence shown here is derived from an EMBL/GenBank/DDBJ whole genome shotgun (WGS) entry which is preliminary data.</text>
</comment>
<evidence type="ECO:0000313" key="2">
    <source>
        <dbReference type="EMBL" id="GEL53564.1"/>
    </source>
</evidence>
<name>A0AAN4U2E7_9PROT</name>
<reference evidence="2 3" key="1">
    <citation type="submission" date="2019-07" db="EMBL/GenBank/DDBJ databases">
        <title>Whole genome shotgun sequence of Asaia bogorensis NBRC 16594.</title>
        <authorList>
            <person name="Hosoyama A."/>
            <person name="Uohara A."/>
            <person name="Ohji S."/>
            <person name="Ichikawa N."/>
        </authorList>
    </citation>
    <scope>NUCLEOTIDE SEQUENCE [LARGE SCALE GENOMIC DNA]</scope>
    <source>
        <strain evidence="2 3">NBRC 16594</strain>
    </source>
</reference>
<keyword evidence="1" id="KW-1133">Transmembrane helix</keyword>
<keyword evidence="3" id="KW-1185">Reference proteome</keyword>